<reference evidence="1 2" key="1">
    <citation type="journal article" date="2018" name="Front. Plant Sci.">
        <title>Red Clover (Trifolium pratense) and Zigzag Clover (T. medium) - A Picture of Genomic Similarities and Differences.</title>
        <authorList>
            <person name="Dluhosova J."/>
            <person name="Istvanek J."/>
            <person name="Nedelnik J."/>
            <person name="Repkova J."/>
        </authorList>
    </citation>
    <scope>NUCLEOTIDE SEQUENCE [LARGE SCALE GENOMIC DNA]</scope>
    <source>
        <strain evidence="2">cv. 10/8</strain>
        <tissue evidence="1">Leaf</tissue>
    </source>
</reference>
<dbReference type="Proteomes" id="UP000265520">
    <property type="component" value="Unassembled WGS sequence"/>
</dbReference>
<protein>
    <submittedName>
        <fullName evidence="1">Uncharacterized protein</fullName>
    </submittedName>
</protein>
<sequence>MRPTQPPAQNLKKLRLLVTEISRHISTENFGVAMTTLGLHI</sequence>
<feature type="non-terminal residue" evidence="1">
    <location>
        <position position="41"/>
    </location>
</feature>
<evidence type="ECO:0000313" key="1">
    <source>
        <dbReference type="EMBL" id="MCI62614.1"/>
    </source>
</evidence>
<accession>A0A392TPQ3</accession>
<dbReference type="AlphaFoldDB" id="A0A392TPQ3"/>
<organism evidence="1 2">
    <name type="scientific">Trifolium medium</name>
    <dbReference type="NCBI Taxonomy" id="97028"/>
    <lineage>
        <taxon>Eukaryota</taxon>
        <taxon>Viridiplantae</taxon>
        <taxon>Streptophyta</taxon>
        <taxon>Embryophyta</taxon>
        <taxon>Tracheophyta</taxon>
        <taxon>Spermatophyta</taxon>
        <taxon>Magnoliopsida</taxon>
        <taxon>eudicotyledons</taxon>
        <taxon>Gunneridae</taxon>
        <taxon>Pentapetalae</taxon>
        <taxon>rosids</taxon>
        <taxon>fabids</taxon>
        <taxon>Fabales</taxon>
        <taxon>Fabaceae</taxon>
        <taxon>Papilionoideae</taxon>
        <taxon>50 kb inversion clade</taxon>
        <taxon>NPAAA clade</taxon>
        <taxon>Hologalegina</taxon>
        <taxon>IRL clade</taxon>
        <taxon>Trifolieae</taxon>
        <taxon>Trifolium</taxon>
    </lineage>
</organism>
<comment type="caution">
    <text evidence="1">The sequence shown here is derived from an EMBL/GenBank/DDBJ whole genome shotgun (WGS) entry which is preliminary data.</text>
</comment>
<dbReference type="EMBL" id="LXQA010622037">
    <property type="protein sequence ID" value="MCI62614.1"/>
    <property type="molecule type" value="Genomic_DNA"/>
</dbReference>
<name>A0A392TPQ3_9FABA</name>
<evidence type="ECO:0000313" key="2">
    <source>
        <dbReference type="Proteomes" id="UP000265520"/>
    </source>
</evidence>
<keyword evidence="2" id="KW-1185">Reference proteome</keyword>
<proteinExistence type="predicted"/>